<dbReference type="PROSITE" id="PS00588">
    <property type="entry name" value="FLAGELLA_BB_ROD"/>
    <property type="match status" value="1"/>
</dbReference>
<evidence type="ECO:0000259" key="5">
    <source>
        <dbReference type="Pfam" id="PF00460"/>
    </source>
</evidence>
<evidence type="ECO:0000256" key="3">
    <source>
        <dbReference type="ARBA" id="ARBA00023143"/>
    </source>
</evidence>
<dbReference type="InterPro" id="IPR012836">
    <property type="entry name" value="FlgF"/>
</dbReference>
<feature type="domain" description="Flagellar basal body rod protein N-terminal" evidence="5">
    <location>
        <begin position="8"/>
        <end position="35"/>
    </location>
</feature>
<comment type="subcellular location">
    <subcellularLocation>
        <location evidence="1 4">Bacterial flagellum basal body</location>
    </subcellularLocation>
</comment>
<dbReference type="PANTHER" id="PTHR30435:SF19">
    <property type="entry name" value="FLAGELLAR BASAL-BODY ROD PROTEIN FLGG"/>
    <property type="match status" value="1"/>
</dbReference>
<dbReference type="Pfam" id="PF00460">
    <property type="entry name" value="Flg_bb_rod"/>
    <property type="match status" value="1"/>
</dbReference>
<dbReference type="Pfam" id="PF22692">
    <property type="entry name" value="LlgE_F_G_D1"/>
    <property type="match status" value="1"/>
</dbReference>
<dbReference type="PANTHER" id="PTHR30435">
    <property type="entry name" value="FLAGELLAR PROTEIN"/>
    <property type="match status" value="1"/>
</dbReference>
<comment type="similarity">
    <text evidence="2 4">Belongs to the flagella basal body rod proteins family.</text>
</comment>
<keyword evidence="3 4" id="KW-0975">Bacterial flagellum</keyword>
<evidence type="ECO:0000256" key="2">
    <source>
        <dbReference type="ARBA" id="ARBA00009677"/>
    </source>
</evidence>
<dbReference type="InterPro" id="IPR019776">
    <property type="entry name" value="Flagellar_basal_body_rod_CS"/>
</dbReference>
<dbReference type="GO" id="GO:0030694">
    <property type="term" value="C:bacterial-type flagellum basal body, rod"/>
    <property type="evidence" value="ECO:0007669"/>
    <property type="project" value="InterPro"/>
</dbReference>
<dbReference type="KEGG" id="doa:AXF15_08365"/>
<dbReference type="RefSeq" id="WP_066605935.1">
    <property type="nucleotide sequence ID" value="NZ_CP014230.1"/>
</dbReference>
<dbReference type="OrthoDB" id="9804559at2"/>
<dbReference type="InterPro" id="IPR053967">
    <property type="entry name" value="LlgE_F_G-like_D1"/>
</dbReference>
<sequence>MQDSSYSAVFGALTQQHRLDVIANNLANVNTTGFKSDKLAFRDTFRRYAHDLLNPNQTLDQKVPWPRGYVLAQPRIAERVIDLSQGSLKSTGNPLDLAITGDGFFRVQTSGGEESLTRQGVFHRSAEGYIVDGHGNRLLGEGGPIQIPETGSVLVGGDGAVTVDGGLIDTISLVSVPDPGALEKMGNSLLRIRPDSGVQPLPAAEAAVEQGFLEAANVEVVSEMVNMIEALRAFEAYQKMISGAFEQDRKAITEVAAPR</sequence>
<evidence type="ECO:0000259" key="6">
    <source>
        <dbReference type="Pfam" id="PF06429"/>
    </source>
</evidence>
<dbReference type="InterPro" id="IPR001444">
    <property type="entry name" value="Flag_bb_rod_N"/>
</dbReference>
<evidence type="ECO:0000256" key="4">
    <source>
        <dbReference type="RuleBase" id="RU362116"/>
    </source>
</evidence>
<evidence type="ECO:0000313" key="9">
    <source>
        <dbReference type="Proteomes" id="UP000063964"/>
    </source>
</evidence>
<dbReference type="Pfam" id="PF06429">
    <property type="entry name" value="Flg_bbr_C"/>
    <property type="match status" value="1"/>
</dbReference>
<dbReference type="InterPro" id="IPR037925">
    <property type="entry name" value="FlgE/F/G-like"/>
</dbReference>
<accession>A0A120KN56</accession>
<protein>
    <submittedName>
        <fullName evidence="8">Uncharacterized protein</fullName>
    </submittedName>
</protein>
<dbReference type="STRING" id="888061.AXF15_08365"/>
<feature type="domain" description="Flagellar basal-body/hook protein C-terminal" evidence="6">
    <location>
        <begin position="210"/>
        <end position="252"/>
    </location>
</feature>
<proteinExistence type="inferred from homology"/>
<gene>
    <name evidence="8" type="ORF">AXF15_08365</name>
</gene>
<feature type="domain" description="Flagellar hook protein FlgE/F/G-like D1" evidence="7">
    <location>
        <begin position="98"/>
        <end position="163"/>
    </location>
</feature>
<dbReference type="InterPro" id="IPR020013">
    <property type="entry name" value="Flagellar_FlgE/F/G"/>
</dbReference>
<dbReference type="GO" id="GO:0071978">
    <property type="term" value="P:bacterial-type flagellum-dependent swarming motility"/>
    <property type="evidence" value="ECO:0007669"/>
    <property type="project" value="TreeGrafter"/>
</dbReference>
<dbReference type="EMBL" id="CP014230">
    <property type="protein sequence ID" value="AMD93106.1"/>
    <property type="molecule type" value="Genomic_DNA"/>
</dbReference>
<evidence type="ECO:0000313" key="8">
    <source>
        <dbReference type="EMBL" id="AMD93106.1"/>
    </source>
</evidence>
<evidence type="ECO:0000256" key="1">
    <source>
        <dbReference type="ARBA" id="ARBA00004117"/>
    </source>
</evidence>
<dbReference type="InterPro" id="IPR010930">
    <property type="entry name" value="Flg_bb/hook_C_dom"/>
</dbReference>
<dbReference type="SUPFAM" id="SSF117143">
    <property type="entry name" value="Flagellar hook protein flgE"/>
    <property type="match status" value="1"/>
</dbReference>
<dbReference type="NCBIfam" id="TIGR02490">
    <property type="entry name" value="flgF"/>
    <property type="match status" value="1"/>
</dbReference>
<name>A0A120KN56_9BACT</name>
<reference evidence="9" key="1">
    <citation type="submission" date="2016-02" db="EMBL/GenBank/DDBJ databases">
        <authorList>
            <person name="Holder M.E."/>
            <person name="Ajami N.J."/>
            <person name="Petrosino J.F."/>
        </authorList>
    </citation>
    <scope>NUCLEOTIDE SEQUENCE [LARGE SCALE GENOMIC DNA]</scope>
    <source>
        <strain evidence="9">DSM 12838</strain>
    </source>
</reference>
<dbReference type="Proteomes" id="UP000063964">
    <property type="component" value="Chromosome"/>
</dbReference>
<organism evidence="8 9">
    <name type="scientific">Desulfomicrobium orale DSM 12838</name>
    <dbReference type="NCBI Taxonomy" id="888061"/>
    <lineage>
        <taxon>Bacteria</taxon>
        <taxon>Pseudomonadati</taxon>
        <taxon>Thermodesulfobacteriota</taxon>
        <taxon>Desulfovibrionia</taxon>
        <taxon>Desulfovibrionales</taxon>
        <taxon>Desulfomicrobiaceae</taxon>
        <taxon>Desulfomicrobium</taxon>
    </lineage>
</organism>
<dbReference type="NCBIfam" id="TIGR03506">
    <property type="entry name" value="FlgEFG_subfam"/>
    <property type="match status" value="1"/>
</dbReference>
<evidence type="ECO:0000259" key="7">
    <source>
        <dbReference type="Pfam" id="PF22692"/>
    </source>
</evidence>
<keyword evidence="9" id="KW-1185">Reference proteome</keyword>
<dbReference type="AlphaFoldDB" id="A0A120KN56"/>